<dbReference type="EMBL" id="BMAQ01000043">
    <property type="protein sequence ID" value="GFR39370.1"/>
    <property type="molecule type" value="Genomic_DNA"/>
</dbReference>
<gene>
    <name evidence="2" type="ORF">PRECH8_26660</name>
</gene>
<reference evidence="2" key="2">
    <citation type="journal article" date="2021" name="Data Brief">
        <title>Draft genome sequence data of the facultative, thermophilic, xylanolytic bacterium Paenibacillus sp. strain DA-C8.</title>
        <authorList>
            <person name="Chhe C."/>
            <person name="Uke A."/>
            <person name="Baramee S."/>
            <person name="Ungkulpasvich U."/>
            <person name="Tachaapaikoon C."/>
            <person name="Pason P."/>
            <person name="Waeonukul R."/>
            <person name="Ratanakhanokchai K."/>
            <person name="Kosugi A."/>
        </authorList>
    </citation>
    <scope>NUCLEOTIDE SEQUENCE</scope>
    <source>
        <strain evidence="2">DA-C8</strain>
    </source>
</reference>
<dbReference type="Proteomes" id="UP000654993">
    <property type="component" value="Unassembled WGS sequence"/>
</dbReference>
<protein>
    <submittedName>
        <fullName evidence="2">Uncharacterized protein</fullName>
    </submittedName>
</protein>
<comment type="caution">
    <text evidence="2">The sequence shown here is derived from an EMBL/GenBank/DDBJ whole genome shotgun (WGS) entry which is preliminary data.</text>
</comment>
<evidence type="ECO:0000313" key="3">
    <source>
        <dbReference type="Proteomes" id="UP000654993"/>
    </source>
</evidence>
<evidence type="ECO:0000313" key="2">
    <source>
        <dbReference type="EMBL" id="GFR39370.1"/>
    </source>
</evidence>
<reference evidence="2" key="1">
    <citation type="submission" date="2020-08" db="EMBL/GenBank/DDBJ databases">
        <authorList>
            <person name="Uke A."/>
            <person name="Chhe C."/>
            <person name="Baramee S."/>
            <person name="Kosugi A."/>
        </authorList>
    </citation>
    <scope>NUCLEOTIDE SEQUENCE</scope>
    <source>
        <strain evidence="2">DA-C8</strain>
    </source>
</reference>
<feature type="transmembrane region" description="Helical" evidence="1">
    <location>
        <begin position="52"/>
        <end position="71"/>
    </location>
</feature>
<accession>A0A916QEN1</accession>
<dbReference type="AlphaFoldDB" id="A0A916QEN1"/>
<keyword evidence="1" id="KW-1133">Transmembrane helix</keyword>
<dbReference type="RefSeq" id="WP_200967566.1">
    <property type="nucleotide sequence ID" value="NZ_BMAQ01000043.1"/>
</dbReference>
<keyword evidence="1" id="KW-0472">Membrane</keyword>
<proteinExistence type="predicted"/>
<sequence>MMDHDNRQDQTLKQALKRIYEEIEIPDSTESWKRVEERLARRRSVQRWNQRLRYIAAVFIGSAVLTLAVNMKVPGAYSFVTLFHSIQKTVVSFYHETFPEPVEDGRTGALTPPPDIEHGSPIVYASPNEHGSILVIDTTLDERWSENCSGMLSPPNRRTSP</sequence>
<keyword evidence="1" id="KW-0812">Transmembrane</keyword>
<name>A0A916QEN1_9BACL</name>
<keyword evidence="3" id="KW-1185">Reference proteome</keyword>
<organism evidence="2 3">
    <name type="scientific">Insulibacter thermoxylanivorax</name>
    <dbReference type="NCBI Taxonomy" id="2749268"/>
    <lineage>
        <taxon>Bacteria</taxon>
        <taxon>Bacillati</taxon>
        <taxon>Bacillota</taxon>
        <taxon>Bacilli</taxon>
        <taxon>Bacillales</taxon>
        <taxon>Paenibacillaceae</taxon>
        <taxon>Insulibacter</taxon>
    </lineage>
</organism>
<evidence type="ECO:0000256" key="1">
    <source>
        <dbReference type="SAM" id="Phobius"/>
    </source>
</evidence>